<feature type="domain" description="Cytochrome c" evidence="6">
    <location>
        <begin position="46"/>
        <end position="145"/>
    </location>
</feature>
<evidence type="ECO:0000256" key="3">
    <source>
        <dbReference type="ARBA" id="ARBA00023004"/>
    </source>
</evidence>
<evidence type="ECO:0000259" key="6">
    <source>
        <dbReference type="PROSITE" id="PS51007"/>
    </source>
</evidence>
<dbReference type="Pfam" id="PF00034">
    <property type="entry name" value="Cytochrom_C"/>
    <property type="match status" value="1"/>
</dbReference>
<gene>
    <name evidence="7" type="ORF">ACFO5Q_01595</name>
</gene>
<dbReference type="InterPro" id="IPR051459">
    <property type="entry name" value="Cytochrome_c-type_DH"/>
</dbReference>
<evidence type="ECO:0000256" key="2">
    <source>
        <dbReference type="ARBA" id="ARBA00022723"/>
    </source>
</evidence>
<keyword evidence="5" id="KW-1133">Transmembrane helix</keyword>
<reference evidence="8" key="1">
    <citation type="journal article" date="2019" name="Int. J. Syst. Evol. Microbiol.">
        <title>The Global Catalogue of Microorganisms (GCM) 10K type strain sequencing project: providing services to taxonomists for standard genome sequencing and annotation.</title>
        <authorList>
            <consortium name="The Broad Institute Genomics Platform"/>
            <consortium name="The Broad Institute Genome Sequencing Center for Infectious Disease"/>
            <person name="Wu L."/>
            <person name="Ma J."/>
        </authorList>
    </citation>
    <scope>NUCLEOTIDE SEQUENCE [LARGE SCALE GENOMIC DNA]</scope>
    <source>
        <strain evidence="8">CGMCC 1.15304</strain>
    </source>
</reference>
<dbReference type="SUPFAM" id="SSF46626">
    <property type="entry name" value="Cytochrome c"/>
    <property type="match status" value="1"/>
</dbReference>
<dbReference type="Proteomes" id="UP001595776">
    <property type="component" value="Unassembled WGS sequence"/>
</dbReference>
<keyword evidence="3 4" id="KW-0408">Iron</keyword>
<evidence type="ECO:0000256" key="1">
    <source>
        <dbReference type="ARBA" id="ARBA00022617"/>
    </source>
</evidence>
<proteinExistence type="predicted"/>
<evidence type="ECO:0000256" key="5">
    <source>
        <dbReference type="SAM" id="Phobius"/>
    </source>
</evidence>
<dbReference type="EMBL" id="JBHSCR010000001">
    <property type="protein sequence ID" value="MFC4346537.1"/>
    <property type="molecule type" value="Genomic_DNA"/>
</dbReference>
<organism evidence="7 8">
    <name type="scientific">Kordiimonas lipolytica</name>
    <dbReference type="NCBI Taxonomy" id="1662421"/>
    <lineage>
        <taxon>Bacteria</taxon>
        <taxon>Pseudomonadati</taxon>
        <taxon>Pseudomonadota</taxon>
        <taxon>Alphaproteobacteria</taxon>
        <taxon>Kordiimonadales</taxon>
        <taxon>Kordiimonadaceae</taxon>
        <taxon>Kordiimonas</taxon>
    </lineage>
</organism>
<keyword evidence="5" id="KW-0472">Membrane</keyword>
<dbReference type="InterPro" id="IPR036909">
    <property type="entry name" value="Cyt_c-like_dom_sf"/>
</dbReference>
<evidence type="ECO:0000256" key="4">
    <source>
        <dbReference type="PROSITE-ProRule" id="PRU00433"/>
    </source>
</evidence>
<evidence type="ECO:0000313" key="7">
    <source>
        <dbReference type="EMBL" id="MFC4346537.1"/>
    </source>
</evidence>
<name>A0ABV8U5R8_9PROT</name>
<dbReference type="PROSITE" id="PS51007">
    <property type="entry name" value="CYTC"/>
    <property type="match status" value="1"/>
</dbReference>
<protein>
    <submittedName>
        <fullName evidence="7">C-type cytochrome</fullName>
    </submittedName>
</protein>
<evidence type="ECO:0000313" key="8">
    <source>
        <dbReference type="Proteomes" id="UP001595776"/>
    </source>
</evidence>
<dbReference type="PANTHER" id="PTHR35008">
    <property type="entry name" value="BLL4482 PROTEIN-RELATED"/>
    <property type="match status" value="1"/>
</dbReference>
<keyword evidence="5" id="KW-0812">Transmembrane</keyword>
<feature type="transmembrane region" description="Helical" evidence="5">
    <location>
        <begin position="6"/>
        <end position="26"/>
    </location>
</feature>
<keyword evidence="8" id="KW-1185">Reference proteome</keyword>
<dbReference type="Gene3D" id="1.10.760.10">
    <property type="entry name" value="Cytochrome c-like domain"/>
    <property type="match status" value="1"/>
</dbReference>
<comment type="caution">
    <text evidence="7">The sequence shown here is derived from an EMBL/GenBank/DDBJ whole genome shotgun (WGS) entry which is preliminary data.</text>
</comment>
<dbReference type="PANTHER" id="PTHR35008:SF4">
    <property type="entry name" value="BLL4482 PROTEIN"/>
    <property type="match status" value="1"/>
</dbReference>
<keyword evidence="2 4" id="KW-0479">Metal-binding</keyword>
<sequence length="165" mass="18439">MADKNMKAWIFGGAMVALLVIGWAVVMQEGSEKQLLDIQLLPNDHEVVALGRKVYQAQCAACHGVNLEGQPNWRERKPNGRLPAPPHDETGHTWHHPDAVLFALTKYGPATVVGDESYQSDMPAYEGILTDREILATLSYIKSRWPDHVRQRHDLMQPDGVRPPG</sequence>
<accession>A0ABV8U5R8</accession>
<dbReference type="RefSeq" id="WP_068150236.1">
    <property type="nucleotide sequence ID" value="NZ_JBHSCR010000001.1"/>
</dbReference>
<dbReference type="InterPro" id="IPR009056">
    <property type="entry name" value="Cyt_c-like_dom"/>
</dbReference>
<keyword evidence="1 4" id="KW-0349">Heme</keyword>